<accession>A0A7V0XEZ3</accession>
<dbReference type="CDD" id="cd00714">
    <property type="entry name" value="GFAT"/>
    <property type="match status" value="1"/>
</dbReference>
<dbReference type="CDD" id="cd05008">
    <property type="entry name" value="SIS_GlmS_GlmD_1"/>
    <property type="match status" value="1"/>
</dbReference>
<keyword evidence="5 10" id="KW-0963">Cytoplasm</keyword>
<keyword evidence="7 10" id="KW-0808">Transferase</keyword>
<dbReference type="FunFam" id="3.40.50.10490:FF:000001">
    <property type="entry name" value="Glutamine--fructose-6-phosphate aminotransferase [isomerizing]"/>
    <property type="match status" value="1"/>
</dbReference>
<dbReference type="CDD" id="cd05009">
    <property type="entry name" value="SIS_GlmS_GlmD_2"/>
    <property type="match status" value="1"/>
</dbReference>
<dbReference type="PROSITE" id="PS51464">
    <property type="entry name" value="SIS"/>
    <property type="match status" value="2"/>
</dbReference>
<dbReference type="Gene3D" id="3.60.20.10">
    <property type="entry name" value="Glutamine Phosphoribosylpyrophosphate, subunit 1, domain 1"/>
    <property type="match status" value="1"/>
</dbReference>
<dbReference type="PROSITE" id="PS51278">
    <property type="entry name" value="GATASE_TYPE_2"/>
    <property type="match status" value="1"/>
</dbReference>
<feature type="domain" description="SIS" evidence="12">
    <location>
        <begin position="296"/>
        <end position="435"/>
    </location>
</feature>
<reference evidence="13" key="1">
    <citation type="journal article" date="2020" name="mSystems">
        <title>Genome- and Community-Level Interaction Insights into Carbon Utilization and Element Cycling Functions of Hydrothermarchaeota in Hydrothermal Sediment.</title>
        <authorList>
            <person name="Zhou Z."/>
            <person name="Liu Y."/>
            <person name="Xu W."/>
            <person name="Pan J."/>
            <person name="Luo Z.H."/>
            <person name="Li M."/>
        </authorList>
    </citation>
    <scope>NUCLEOTIDE SEQUENCE [LARGE SCALE GENOMIC DNA]</scope>
    <source>
        <strain evidence="13">SpSt-1182</strain>
    </source>
</reference>
<dbReference type="Proteomes" id="UP000885672">
    <property type="component" value="Unassembled WGS sequence"/>
</dbReference>
<evidence type="ECO:0000256" key="3">
    <source>
        <dbReference type="ARBA" id="ARBA00012916"/>
    </source>
</evidence>
<dbReference type="GO" id="GO:0005975">
    <property type="term" value="P:carbohydrate metabolic process"/>
    <property type="evidence" value="ECO:0007669"/>
    <property type="project" value="UniProtKB-UniRule"/>
</dbReference>
<evidence type="ECO:0000313" key="13">
    <source>
        <dbReference type="EMBL" id="HDQ99110.1"/>
    </source>
</evidence>
<protein>
    <recommendedName>
        <fullName evidence="4 10">Glutamine--fructose-6-phosphate aminotransferase [isomerizing]</fullName>
        <ecNumber evidence="3 10">2.6.1.16</ecNumber>
    </recommendedName>
    <alternativeName>
        <fullName evidence="10">D-fructose-6-phosphate amidotransferase</fullName>
    </alternativeName>
    <alternativeName>
        <fullName evidence="10">GFAT</fullName>
    </alternativeName>
    <alternativeName>
        <fullName evidence="10">Glucosamine-6-phosphate synthase</fullName>
    </alternativeName>
    <alternativeName>
        <fullName evidence="10">Hexosephosphate aminotransferase</fullName>
    </alternativeName>
    <alternativeName>
        <fullName evidence="10">L-glutamine--D-fructose-6-phosphate amidotransferase</fullName>
    </alternativeName>
</protein>
<dbReference type="PANTHER" id="PTHR10937:SF0">
    <property type="entry name" value="GLUTAMINE--FRUCTOSE-6-PHOSPHATE TRANSAMINASE (ISOMERIZING)"/>
    <property type="match status" value="1"/>
</dbReference>
<evidence type="ECO:0000256" key="8">
    <source>
        <dbReference type="ARBA" id="ARBA00022737"/>
    </source>
</evidence>
<evidence type="ECO:0000259" key="12">
    <source>
        <dbReference type="PROSITE" id="PS51464"/>
    </source>
</evidence>
<dbReference type="FunFam" id="3.40.50.10490:FF:000002">
    <property type="entry name" value="Glutamine--fructose-6-phosphate aminotransferase [isomerizing]"/>
    <property type="match status" value="1"/>
</dbReference>
<evidence type="ECO:0000256" key="9">
    <source>
        <dbReference type="ARBA" id="ARBA00022962"/>
    </source>
</evidence>
<comment type="function">
    <text evidence="10">Catalyzes the first step in hexosamine metabolism, converting fructose-6P into glucosamine-6P using glutamine as a nitrogen source.</text>
</comment>
<comment type="subcellular location">
    <subcellularLocation>
        <location evidence="2 10">Cytoplasm</location>
    </subcellularLocation>
</comment>
<evidence type="ECO:0000256" key="10">
    <source>
        <dbReference type="HAMAP-Rule" id="MF_00164"/>
    </source>
</evidence>
<sequence length="619" mass="68356">MCGIVGYVGRRSITNVVMVGLERLEYRGYDSCGIAVVDGGLRIRKTAGRLQKLKDILAREPLEGNVGIGHTRWATHGQVTDENAHPFTDTNRAIALVHNGIIENYRELRARLKKQGCRFVSDTDTEVIVHLIASHLKRDLGAAIRRAVRELRGAFSLAVVSAAHPDRVWAVKMGSPLVIGRGRGEFVLASDAPALVGIARRMLALQDGDIAVLTREELTITDFDNRPVERPFVKLELKARAISKGRYPHFMRKEIFEQPRVIAGNIARRLGPEDGGKPARPRSSVNVTLDPEFLLYPDDIEQLERIVIQACGTSWHAGLVGRYWFEKLCRIPTAVEISSELRTADYLYDGNTMMLPVSQSGETADTLAALCEACGRDVKSLAVLNVRRSSIDREADSTVYIHAGPEIGVASTKAYTAQLFNLLAIALYFARIRGTMPDSSWREITGHIRELPKLMKRALALDRRILETARGLAGAHDFLFLGRGINYPTALEGALKLKEIAYVHATGYPAGEMKHGPISLVDENVPVICIAPRDSVYEKMISNMAEARARKGRIIAVGTRGDRNLAELAETVLYVPETPEYLSPLLTVLPLQLLAYHIAVLRGCDVDKPRNLAKSVTVE</sequence>
<feature type="initiator methionine" description="Removed" evidence="10">
    <location>
        <position position="1"/>
    </location>
</feature>
<dbReference type="InterPro" id="IPR035490">
    <property type="entry name" value="GlmS/FrlB_SIS"/>
</dbReference>
<keyword evidence="8" id="KW-0677">Repeat</keyword>
<feature type="active site" description="For Fru-6P isomerization activity" evidence="10">
    <location>
        <position position="614"/>
    </location>
</feature>
<dbReference type="InterPro" id="IPR005855">
    <property type="entry name" value="GFAT"/>
</dbReference>
<dbReference type="InterPro" id="IPR017932">
    <property type="entry name" value="GATase_2_dom"/>
</dbReference>
<keyword evidence="6 10" id="KW-0032">Aminotransferase</keyword>
<comment type="subunit">
    <text evidence="10">Homodimer.</text>
</comment>
<gene>
    <name evidence="10 13" type="primary">glmS</name>
    <name evidence="13" type="ORF">ENN51_02335</name>
</gene>
<proteinExistence type="inferred from homology"/>
<dbReference type="InterPro" id="IPR046348">
    <property type="entry name" value="SIS_dom_sf"/>
</dbReference>
<dbReference type="GO" id="GO:0004360">
    <property type="term" value="F:glutamine-fructose-6-phosphate transaminase (isomerizing) activity"/>
    <property type="evidence" value="ECO:0007669"/>
    <property type="project" value="UniProtKB-UniRule"/>
</dbReference>
<comment type="caution">
    <text evidence="13">The sequence shown here is derived from an EMBL/GenBank/DDBJ whole genome shotgun (WGS) entry which is preliminary data.</text>
</comment>
<keyword evidence="9" id="KW-0315">Glutamine amidotransferase</keyword>
<dbReference type="PANTHER" id="PTHR10937">
    <property type="entry name" value="GLUCOSAMINE--FRUCTOSE-6-PHOSPHATE AMINOTRANSFERASE, ISOMERIZING"/>
    <property type="match status" value="1"/>
</dbReference>
<dbReference type="GO" id="GO:0006002">
    <property type="term" value="P:fructose 6-phosphate metabolic process"/>
    <property type="evidence" value="ECO:0007669"/>
    <property type="project" value="TreeGrafter"/>
</dbReference>
<dbReference type="NCBIfam" id="TIGR01135">
    <property type="entry name" value="glmS"/>
    <property type="match status" value="1"/>
</dbReference>
<dbReference type="InterPro" id="IPR029055">
    <property type="entry name" value="Ntn_hydrolases_N"/>
</dbReference>
<dbReference type="EC" id="2.6.1.16" evidence="3 10"/>
<dbReference type="InterPro" id="IPR001347">
    <property type="entry name" value="SIS_dom"/>
</dbReference>
<dbReference type="Pfam" id="PF01380">
    <property type="entry name" value="SIS"/>
    <property type="match status" value="2"/>
</dbReference>
<evidence type="ECO:0000256" key="5">
    <source>
        <dbReference type="ARBA" id="ARBA00022490"/>
    </source>
</evidence>
<dbReference type="GO" id="GO:0046349">
    <property type="term" value="P:amino sugar biosynthetic process"/>
    <property type="evidence" value="ECO:0007669"/>
    <property type="project" value="UniProtKB-ARBA"/>
</dbReference>
<dbReference type="HAMAP" id="MF_00164">
    <property type="entry name" value="GlmS"/>
    <property type="match status" value="1"/>
</dbReference>
<evidence type="ECO:0000256" key="4">
    <source>
        <dbReference type="ARBA" id="ARBA00016090"/>
    </source>
</evidence>
<dbReference type="GO" id="GO:0006487">
    <property type="term" value="P:protein N-linked glycosylation"/>
    <property type="evidence" value="ECO:0007669"/>
    <property type="project" value="TreeGrafter"/>
</dbReference>
<dbReference type="InterPro" id="IPR047084">
    <property type="entry name" value="GFAT_N"/>
</dbReference>
<dbReference type="Gene3D" id="3.40.50.10490">
    <property type="entry name" value="Glucose-6-phosphate isomerase like protein, domain 1"/>
    <property type="match status" value="2"/>
</dbReference>
<evidence type="ECO:0000256" key="6">
    <source>
        <dbReference type="ARBA" id="ARBA00022576"/>
    </source>
</evidence>
<dbReference type="GO" id="GO:0006047">
    <property type="term" value="P:UDP-N-acetylglucosamine metabolic process"/>
    <property type="evidence" value="ECO:0007669"/>
    <property type="project" value="TreeGrafter"/>
</dbReference>
<dbReference type="SUPFAM" id="SSF56235">
    <property type="entry name" value="N-terminal nucleophile aminohydrolases (Ntn hydrolases)"/>
    <property type="match status" value="1"/>
</dbReference>
<dbReference type="Pfam" id="PF13522">
    <property type="entry name" value="GATase_6"/>
    <property type="match status" value="1"/>
</dbReference>
<dbReference type="AlphaFoldDB" id="A0A7V0XEZ3"/>
<dbReference type="InterPro" id="IPR035466">
    <property type="entry name" value="GlmS/AgaS_SIS"/>
</dbReference>
<dbReference type="NCBIfam" id="NF001484">
    <property type="entry name" value="PRK00331.1"/>
    <property type="match status" value="1"/>
</dbReference>
<dbReference type="GO" id="GO:0005829">
    <property type="term" value="C:cytosol"/>
    <property type="evidence" value="ECO:0007669"/>
    <property type="project" value="TreeGrafter"/>
</dbReference>
<evidence type="ECO:0000256" key="2">
    <source>
        <dbReference type="ARBA" id="ARBA00004496"/>
    </source>
</evidence>
<feature type="active site" description="Nucleophile; for GATase activity" evidence="10">
    <location>
        <position position="2"/>
    </location>
</feature>
<dbReference type="SUPFAM" id="SSF53697">
    <property type="entry name" value="SIS domain"/>
    <property type="match status" value="1"/>
</dbReference>
<evidence type="ECO:0000256" key="7">
    <source>
        <dbReference type="ARBA" id="ARBA00022679"/>
    </source>
</evidence>
<feature type="domain" description="Glutamine amidotransferase type-2" evidence="11">
    <location>
        <begin position="2"/>
        <end position="216"/>
    </location>
</feature>
<evidence type="ECO:0000259" key="11">
    <source>
        <dbReference type="PROSITE" id="PS51278"/>
    </source>
</evidence>
<name>A0A7V0XEZ3_UNCW3</name>
<comment type="catalytic activity">
    <reaction evidence="1 10">
        <text>D-fructose 6-phosphate + L-glutamine = D-glucosamine 6-phosphate + L-glutamate</text>
        <dbReference type="Rhea" id="RHEA:13237"/>
        <dbReference type="ChEBI" id="CHEBI:29985"/>
        <dbReference type="ChEBI" id="CHEBI:58359"/>
        <dbReference type="ChEBI" id="CHEBI:58725"/>
        <dbReference type="ChEBI" id="CHEBI:61527"/>
        <dbReference type="EC" id="2.6.1.16"/>
    </reaction>
</comment>
<feature type="domain" description="SIS" evidence="12">
    <location>
        <begin position="468"/>
        <end position="609"/>
    </location>
</feature>
<dbReference type="EMBL" id="DSBX01000089">
    <property type="protein sequence ID" value="HDQ99110.1"/>
    <property type="molecule type" value="Genomic_DNA"/>
</dbReference>
<dbReference type="FunFam" id="3.60.20.10:FF:000006">
    <property type="entry name" value="Glutamine--fructose-6-phosphate aminotransferase [isomerizing]"/>
    <property type="match status" value="1"/>
</dbReference>
<dbReference type="GO" id="GO:0097367">
    <property type="term" value="F:carbohydrate derivative binding"/>
    <property type="evidence" value="ECO:0007669"/>
    <property type="project" value="InterPro"/>
</dbReference>
<evidence type="ECO:0000256" key="1">
    <source>
        <dbReference type="ARBA" id="ARBA00001031"/>
    </source>
</evidence>
<organism evidence="13">
    <name type="scientific">candidate division WOR-3 bacterium</name>
    <dbReference type="NCBI Taxonomy" id="2052148"/>
    <lineage>
        <taxon>Bacteria</taxon>
        <taxon>Bacteria division WOR-3</taxon>
    </lineage>
</organism>